<dbReference type="PANTHER" id="PTHR24388:SF104">
    <property type="entry name" value="AT-RICH BINDING PROTEIN-RELATED"/>
    <property type="match status" value="1"/>
</dbReference>
<evidence type="ECO:0000256" key="9">
    <source>
        <dbReference type="PROSITE-ProRule" id="PRU01263"/>
    </source>
</evidence>
<evidence type="ECO:0000256" key="3">
    <source>
        <dbReference type="ARBA" id="ARBA00022737"/>
    </source>
</evidence>
<evidence type="ECO:0000256" key="4">
    <source>
        <dbReference type="ARBA" id="ARBA00022771"/>
    </source>
</evidence>
<evidence type="ECO:0000256" key="2">
    <source>
        <dbReference type="ARBA" id="ARBA00022723"/>
    </source>
</evidence>
<sequence length="375" mass="43405">MMEPKPATCLICLNSNYNEKTLLLFDLFTQEWDNVTYLTKLQNVLNAEIVVYEQTFICSCCLDELNRAYVFREKVLRALEYWNTKFEDVAFQNKLNEQTVNAVNTIDDNNEISEMNNYNVDIVTLENNINIKSIVTLDNNIPENIVPIPENLDSISENLVSNIETIAENMESISDETENISENFEEKTNVLPVKDNNKVENDTCIFPCDKCKTAFLTASELLNHTCAQDQIEKPPEKDLKKRKKHYRCDLCELSFSKVWKYNKHLKKHAVDKKFVCTYCNQAFKQSYHLREHITSHTGERNFGCGVCGKKIPKDIVPEKTHAYPRCRPGREIEKDSNLEPNLSQTQGIKNKGRKEYDVDDVPLYDHQGFMIVCGQ</sequence>
<dbReference type="PROSITE" id="PS50157">
    <property type="entry name" value="ZINC_FINGER_C2H2_2"/>
    <property type="match status" value="3"/>
</dbReference>
<dbReference type="Gene3D" id="3.30.160.60">
    <property type="entry name" value="Classic Zinc Finger"/>
    <property type="match status" value="2"/>
</dbReference>
<keyword evidence="5 9" id="KW-0862">Zinc</keyword>
<dbReference type="PANTHER" id="PTHR24388">
    <property type="entry name" value="ZINC FINGER PROTEIN"/>
    <property type="match status" value="1"/>
</dbReference>
<dbReference type="PROSITE" id="PS51915">
    <property type="entry name" value="ZAD"/>
    <property type="match status" value="1"/>
</dbReference>
<feature type="binding site" evidence="9">
    <location>
        <position position="58"/>
    </location>
    <ligand>
        <name>Zn(2+)</name>
        <dbReference type="ChEBI" id="CHEBI:29105"/>
    </ligand>
</feature>
<dbReference type="InterPro" id="IPR050527">
    <property type="entry name" value="Snail/Krueppel_Znf"/>
</dbReference>
<feature type="domain" description="C2H2-type" evidence="11">
    <location>
        <begin position="206"/>
        <end position="234"/>
    </location>
</feature>
<evidence type="ECO:0000259" key="11">
    <source>
        <dbReference type="PROSITE" id="PS50157"/>
    </source>
</evidence>
<evidence type="ECO:0000256" key="5">
    <source>
        <dbReference type="ARBA" id="ARBA00022833"/>
    </source>
</evidence>
<dbReference type="GO" id="GO:0008270">
    <property type="term" value="F:zinc ion binding"/>
    <property type="evidence" value="ECO:0007669"/>
    <property type="project" value="UniProtKB-UniRule"/>
</dbReference>
<dbReference type="SUPFAM" id="SSF57667">
    <property type="entry name" value="beta-beta-alpha zinc fingers"/>
    <property type="match status" value="1"/>
</dbReference>
<evidence type="ECO:0000313" key="14">
    <source>
        <dbReference type="Proteomes" id="UP001159042"/>
    </source>
</evidence>
<keyword evidence="3" id="KW-0677">Repeat</keyword>
<dbReference type="PROSITE" id="PS00028">
    <property type="entry name" value="ZINC_FINGER_C2H2_1"/>
    <property type="match status" value="2"/>
</dbReference>
<dbReference type="SMART" id="SM00868">
    <property type="entry name" value="zf-AD"/>
    <property type="match status" value="2"/>
</dbReference>
<protein>
    <submittedName>
        <fullName evidence="13">Uncharacterized protein</fullName>
    </submittedName>
</protein>
<dbReference type="InterPro" id="IPR036236">
    <property type="entry name" value="Znf_C2H2_sf"/>
</dbReference>
<feature type="domain" description="ZAD" evidence="12">
    <location>
        <begin position="7"/>
        <end position="85"/>
    </location>
</feature>
<organism evidence="13 14">
    <name type="scientific">Exocentrus adspersus</name>
    <dbReference type="NCBI Taxonomy" id="1586481"/>
    <lineage>
        <taxon>Eukaryota</taxon>
        <taxon>Metazoa</taxon>
        <taxon>Ecdysozoa</taxon>
        <taxon>Arthropoda</taxon>
        <taxon>Hexapoda</taxon>
        <taxon>Insecta</taxon>
        <taxon>Pterygota</taxon>
        <taxon>Neoptera</taxon>
        <taxon>Endopterygota</taxon>
        <taxon>Coleoptera</taxon>
        <taxon>Polyphaga</taxon>
        <taxon>Cucujiformia</taxon>
        <taxon>Chrysomeloidea</taxon>
        <taxon>Cerambycidae</taxon>
        <taxon>Lamiinae</taxon>
        <taxon>Acanthocinini</taxon>
        <taxon>Exocentrus</taxon>
    </lineage>
</organism>
<feature type="binding site" evidence="9">
    <location>
        <position position="12"/>
    </location>
    <ligand>
        <name>Zn(2+)</name>
        <dbReference type="ChEBI" id="CHEBI:29105"/>
    </ligand>
</feature>
<accession>A0AAV8VHL2</accession>
<dbReference type="EMBL" id="JANEYG010000092">
    <property type="protein sequence ID" value="KAJ8913557.1"/>
    <property type="molecule type" value="Genomic_DNA"/>
</dbReference>
<keyword evidence="6" id="KW-0539">Nucleus</keyword>
<proteinExistence type="inferred from homology"/>
<feature type="binding site" evidence="9">
    <location>
        <position position="61"/>
    </location>
    <ligand>
        <name>Zn(2+)</name>
        <dbReference type="ChEBI" id="CHEBI:29105"/>
    </ligand>
</feature>
<comment type="caution">
    <text evidence="13">The sequence shown here is derived from an EMBL/GenBank/DDBJ whole genome shotgun (WGS) entry which is preliminary data.</text>
</comment>
<name>A0AAV8VHL2_9CUCU</name>
<dbReference type="Proteomes" id="UP001159042">
    <property type="component" value="Unassembled WGS sequence"/>
</dbReference>
<reference evidence="13 14" key="1">
    <citation type="journal article" date="2023" name="Insect Mol. Biol.">
        <title>Genome sequencing provides insights into the evolution of gene families encoding plant cell wall-degrading enzymes in longhorned beetles.</title>
        <authorList>
            <person name="Shin N.R."/>
            <person name="Okamura Y."/>
            <person name="Kirsch R."/>
            <person name="Pauchet Y."/>
        </authorList>
    </citation>
    <scope>NUCLEOTIDE SEQUENCE [LARGE SCALE GENOMIC DNA]</scope>
    <source>
        <strain evidence="13">EAD_L_NR</strain>
    </source>
</reference>
<dbReference type="Pfam" id="PF07776">
    <property type="entry name" value="zf-AD"/>
    <property type="match status" value="1"/>
</dbReference>
<dbReference type="AlphaFoldDB" id="A0AAV8VHL2"/>
<keyword evidence="4 8" id="KW-0863">Zinc-finger</keyword>
<feature type="domain" description="C2H2-type" evidence="11">
    <location>
        <begin position="246"/>
        <end position="273"/>
    </location>
</feature>
<comment type="similarity">
    <text evidence="7">Belongs to the snail C2H2-type zinc-finger protein family.</text>
</comment>
<dbReference type="GO" id="GO:0005634">
    <property type="term" value="C:nucleus"/>
    <property type="evidence" value="ECO:0007669"/>
    <property type="project" value="UniProtKB-SubCell"/>
</dbReference>
<evidence type="ECO:0000313" key="13">
    <source>
        <dbReference type="EMBL" id="KAJ8913557.1"/>
    </source>
</evidence>
<evidence type="ECO:0000256" key="8">
    <source>
        <dbReference type="PROSITE-ProRule" id="PRU00042"/>
    </source>
</evidence>
<feature type="compositionally biased region" description="Polar residues" evidence="10">
    <location>
        <begin position="338"/>
        <end position="348"/>
    </location>
</feature>
<dbReference type="Pfam" id="PF00096">
    <property type="entry name" value="zf-C2H2"/>
    <property type="match status" value="1"/>
</dbReference>
<evidence type="ECO:0000256" key="6">
    <source>
        <dbReference type="ARBA" id="ARBA00023242"/>
    </source>
</evidence>
<dbReference type="SMART" id="SM00355">
    <property type="entry name" value="ZnF_C2H2"/>
    <property type="match status" value="3"/>
</dbReference>
<dbReference type="GO" id="GO:0000978">
    <property type="term" value="F:RNA polymerase II cis-regulatory region sequence-specific DNA binding"/>
    <property type="evidence" value="ECO:0007669"/>
    <property type="project" value="TreeGrafter"/>
</dbReference>
<dbReference type="FunFam" id="3.30.160.60:FF:000145">
    <property type="entry name" value="Zinc finger protein 574"/>
    <property type="match status" value="1"/>
</dbReference>
<feature type="binding site" evidence="9">
    <location>
        <position position="9"/>
    </location>
    <ligand>
        <name>Zn(2+)</name>
        <dbReference type="ChEBI" id="CHEBI:29105"/>
    </ligand>
</feature>
<evidence type="ECO:0000256" key="1">
    <source>
        <dbReference type="ARBA" id="ARBA00004123"/>
    </source>
</evidence>
<evidence type="ECO:0000256" key="7">
    <source>
        <dbReference type="ARBA" id="ARBA00037948"/>
    </source>
</evidence>
<keyword evidence="2 9" id="KW-0479">Metal-binding</keyword>
<evidence type="ECO:0000259" key="12">
    <source>
        <dbReference type="PROSITE" id="PS51915"/>
    </source>
</evidence>
<dbReference type="InterPro" id="IPR012934">
    <property type="entry name" value="Znf_AD"/>
</dbReference>
<dbReference type="GO" id="GO:0000981">
    <property type="term" value="F:DNA-binding transcription factor activity, RNA polymerase II-specific"/>
    <property type="evidence" value="ECO:0007669"/>
    <property type="project" value="TreeGrafter"/>
</dbReference>
<feature type="domain" description="C2H2-type" evidence="11">
    <location>
        <begin position="274"/>
        <end position="301"/>
    </location>
</feature>
<dbReference type="InterPro" id="IPR013087">
    <property type="entry name" value="Znf_C2H2_type"/>
</dbReference>
<keyword evidence="14" id="KW-1185">Reference proteome</keyword>
<evidence type="ECO:0000256" key="10">
    <source>
        <dbReference type="SAM" id="MobiDB-lite"/>
    </source>
</evidence>
<gene>
    <name evidence="13" type="ORF">NQ315_017108</name>
</gene>
<feature type="region of interest" description="Disordered" evidence="10">
    <location>
        <begin position="330"/>
        <end position="351"/>
    </location>
</feature>
<comment type="subcellular location">
    <subcellularLocation>
        <location evidence="1">Nucleus</location>
    </subcellularLocation>
</comment>